<reference evidence="2 3" key="1">
    <citation type="submission" date="2019-07" db="EMBL/GenBank/DDBJ databases">
        <title>Annotation for the trematode Paragonimus westermani.</title>
        <authorList>
            <person name="Choi Y.-J."/>
        </authorList>
    </citation>
    <scope>NUCLEOTIDE SEQUENCE [LARGE SCALE GENOMIC DNA]</scope>
    <source>
        <strain evidence="2">180907_Pwestermani</strain>
    </source>
</reference>
<dbReference type="AlphaFoldDB" id="A0A8T0DF49"/>
<accession>A0A8T0DF49</accession>
<proteinExistence type="predicted"/>
<gene>
    <name evidence="2" type="ORF">P879_09218</name>
</gene>
<evidence type="ECO:0000256" key="1">
    <source>
        <dbReference type="SAM" id="MobiDB-lite"/>
    </source>
</evidence>
<protein>
    <submittedName>
        <fullName evidence="2">Uncharacterized protein</fullName>
    </submittedName>
</protein>
<feature type="region of interest" description="Disordered" evidence="1">
    <location>
        <begin position="30"/>
        <end position="52"/>
    </location>
</feature>
<organism evidence="2 3">
    <name type="scientific">Paragonimus westermani</name>
    <dbReference type="NCBI Taxonomy" id="34504"/>
    <lineage>
        <taxon>Eukaryota</taxon>
        <taxon>Metazoa</taxon>
        <taxon>Spiralia</taxon>
        <taxon>Lophotrochozoa</taxon>
        <taxon>Platyhelminthes</taxon>
        <taxon>Trematoda</taxon>
        <taxon>Digenea</taxon>
        <taxon>Plagiorchiida</taxon>
        <taxon>Troglotremata</taxon>
        <taxon>Troglotrematidae</taxon>
        <taxon>Paragonimus</taxon>
    </lineage>
</organism>
<comment type="caution">
    <text evidence="2">The sequence shown here is derived from an EMBL/GenBank/DDBJ whole genome shotgun (WGS) entry which is preliminary data.</text>
</comment>
<dbReference type="EMBL" id="JTDF01005109">
    <property type="protein sequence ID" value="KAF8566425.1"/>
    <property type="molecule type" value="Genomic_DNA"/>
</dbReference>
<dbReference type="Proteomes" id="UP000699462">
    <property type="component" value="Unassembled WGS sequence"/>
</dbReference>
<sequence>MVLFSFQYLFNRPGVRGLTFQPRRDTGLHAQENGLSLATNNTYRKQPSRSKSDVLLERNDRIWEEESNYLDHFRRRKSRKTVEAYDAVTDISDEPGGHGLAKTLLECRAALIYCQDLEEWIEQ</sequence>
<evidence type="ECO:0000313" key="2">
    <source>
        <dbReference type="EMBL" id="KAF8566425.1"/>
    </source>
</evidence>
<name>A0A8T0DF49_9TREM</name>
<keyword evidence="3" id="KW-1185">Reference proteome</keyword>
<evidence type="ECO:0000313" key="3">
    <source>
        <dbReference type="Proteomes" id="UP000699462"/>
    </source>
</evidence>
<feature type="compositionally biased region" description="Polar residues" evidence="1">
    <location>
        <begin position="33"/>
        <end position="45"/>
    </location>
</feature>